<name>A0A9P1HCH6_9PEZI</name>
<dbReference type="SUPFAM" id="SSF52540">
    <property type="entry name" value="P-loop containing nucleoside triphosphate hydrolases"/>
    <property type="match status" value="1"/>
</dbReference>
<feature type="region of interest" description="Disordered" evidence="1">
    <location>
        <begin position="192"/>
        <end position="218"/>
    </location>
</feature>
<dbReference type="InterPro" id="IPR027417">
    <property type="entry name" value="P-loop_NTPase"/>
</dbReference>
<dbReference type="AlphaFoldDB" id="A0A9P1HCH6"/>
<evidence type="ECO:0008006" key="4">
    <source>
        <dbReference type="Google" id="ProtNLM"/>
    </source>
</evidence>
<evidence type="ECO:0000256" key="1">
    <source>
        <dbReference type="SAM" id="MobiDB-lite"/>
    </source>
</evidence>
<gene>
    <name evidence="2" type="ORF">PPNO1_LOCUS9090</name>
</gene>
<feature type="compositionally biased region" description="Polar residues" evidence="1">
    <location>
        <begin position="192"/>
        <end position="206"/>
    </location>
</feature>
<evidence type="ECO:0000313" key="3">
    <source>
        <dbReference type="Proteomes" id="UP000838763"/>
    </source>
</evidence>
<sequence length="251" mass="29130">MASVKPIFTATHPRACSTAFERVFMTRRDSLECVHEPFGEPFYYGPERMSERWMNDNEYRLKSGYANTTYKDVLDTILKVADEHTFLLPLHRSPLDSITNFDHFLPNEAGYDELRRLFDYLISEGVVDRDSLVVLDADDMLDNPEAAIRAYCEKVGIDFRSDMLNWSQDDATHASEAFEKWNGFHNDAIKSSSLRPRSHAQKSCTSESEDEEWKQKYGEDAQRVIRKTVEDNIADYEYLKQFALKIPARTN</sequence>
<dbReference type="InterPro" id="IPR053226">
    <property type="entry name" value="Pyrrolopyrazine_biosynth_F"/>
</dbReference>
<dbReference type="OrthoDB" id="2405944at2759"/>
<protein>
    <recommendedName>
        <fullName evidence="4">Sulfotransferase family protein</fullName>
    </recommendedName>
</protein>
<organism evidence="2 3">
    <name type="scientific">Parascedosporium putredinis</name>
    <dbReference type="NCBI Taxonomy" id="1442378"/>
    <lineage>
        <taxon>Eukaryota</taxon>
        <taxon>Fungi</taxon>
        <taxon>Dikarya</taxon>
        <taxon>Ascomycota</taxon>
        <taxon>Pezizomycotina</taxon>
        <taxon>Sordariomycetes</taxon>
        <taxon>Hypocreomycetidae</taxon>
        <taxon>Microascales</taxon>
        <taxon>Microascaceae</taxon>
        <taxon>Parascedosporium</taxon>
    </lineage>
</organism>
<comment type="caution">
    <text evidence="2">The sequence shown here is derived from an EMBL/GenBank/DDBJ whole genome shotgun (WGS) entry which is preliminary data.</text>
</comment>
<keyword evidence="3" id="KW-1185">Reference proteome</keyword>
<dbReference type="EMBL" id="CALLCH030000020">
    <property type="protein sequence ID" value="CAI4219533.1"/>
    <property type="molecule type" value="Genomic_DNA"/>
</dbReference>
<dbReference type="PANTHER" id="PTHR48419">
    <property type="entry name" value="SULFOTRANSFERASE DOMAIN-CONTAINING PROTEIN"/>
    <property type="match status" value="1"/>
</dbReference>
<accession>A0A9P1HCH6</accession>
<dbReference type="Gene3D" id="3.40.50.300">
    <property type="entry name" value="P-loop containing nucleotide triphosphate hydrolases"/>
    <property type="match status" value="1"/>
</dbReference>
<reference evidence="2" key="1">
    <citation type="submission" date="2022-11" db="EMBL/GenBank/DDBJ databases">
        <authorList>
            <person name="Scott C."/>
            <person name="Bruce N."/>
        </authorList>
    </citation>
    <scope>NUCLEOTIDE SEQUENCE</scope>
</reference>
<dbReference type="Proteomes" id="UP000838763">
    <property type="component" value="Unassembled WGS sequence"/>
</dbReference>
<proteinExistence type="predicted"/>
<evidence type="ECO:0000313" key="2">
    <source>
        <dbReference type="EMBL" id="CAI4219533.1"/>
    </source>
</evidence>
<dbReference type="PANTHER" id="PTHR48419:SF1">
    <property type="entry name" value="SULFOTRANSFERASE DOMAIN-CONTAINING PROTEIN"/>
    <property type="match status" value="1"/>
</dbReference>